<proteinExistence type="predicted"/>
<dbReference type="InterPro" id="IPR029068">
    <property type="entry name" value="Glyas_Bleomycin-R_OHBP_Dase"/>
</dbReference>
<dbReference type="Proteomes" id="UP001305928">
    <property type="component" value="Chromosome"/>
</dbReference>
<keyword evidence="3" id="KW-1185">Reference proteome</keyword>
<dbReference type="InterPro" id="IPR004360">
    <property type="entry name" value="Glyas_Fos-R_dOase_dom"/>
</dbReference>
<protein>
    <submittedName>
        <fullName evidence="2">VOC family protein</fullName>
    </submittedName>
</protein>
<evidence type="ECO:0000313" key="3">
    <source>
        <dbReference type="Proteomes" id="UP001305928"/>
    </source>
</evidence>
<name>A0ABZ0PYP1_9PSED</name>
<dbReference type="EMBL" id="CP137892">
    <property type="protein sequence ID" value="WPC06332.1"/>
    <property type="molecule type" value="Genomic_DNA"/>
</dbReference>
<evidence type="ECO:0000259" key="1">
    <source>
        <dbReference type="PROSITE" id="PS51819"/>
    </source>
</evidence>
<sequence>MHAQPLLAVRDVEASSRWYQSLLDCRSGHGGPDYEQLVSAGRMILQLHHWDAHQHPHLGDPQRRPYGNGVVLWFQTDHFDRAVQRIQALAATVLEGPQVNRNANHREIWLSDPDGYVVVIAGAYGDLGESP</sequence>
<dbReference type="CDD" id="cd06587">
    <property type="entry name" value="VOC"/>
    <property type="match status" value="1"/>
</dbReference>
<dbReference type="Pfam" id="PF00903">
    <property type="entry name" value="Glyoxalase"/>
    <property type="match status" value="1"/>
</dbReference>
<dbReference type="RefSeq" id="WP_318645512.1">
    <property type="nucleotide sequence ID" value="NZ_CP137892.1"/>
</dbReference>
<dbReference type="SUPFAM" id="SSF54593">
    <property type="entry name" value="Glyoxalase/Bleomycin resistance protein/Dihydroxybiphenyl dioxygenase"/>
    <property type="match status" value="1"/>
</dbReference>
<dbReference type="InterPro" id="IPR037523">
    <property type="entry name" value="VOC_core"/>
</dbReference>
<dbReference type="PROSITE" id="PS51819">
    <property type="entry name" value="VOC"/>
    <property type="match status" value="1"/>
</dbReference>
<organism evidence="2 3">
    <name type="scientific">Pseudomonas benzenivorans</name>
    <dbReference type="NCBI Taxonomy" id="556533"/>
    <lineage>
        <taxon>Bacteria</taxon>
        <taxon>Pseudomonadati</taxon>
        <taxon>Pseudomonadota</taxon>
        <taxon>Gammaproteobacteria</taxon>
        <taxon>Pseudomonadales</taxon>
        <taxon>Pseudomonadaceae</taxon>
        <taxon>Pseudomonas</taxon>
    </lineage>
</organism>
<gene>
    <name evidence="2" type="ORF">SBP02_06150</name>
</gene>
<reference evidence="2 3" key="1">
    <citation type="submission" date="2023-11" db="EMBL/GenBank/DDBJ databases">
        <title>Complete genome of Pseudomonas benzenivorans BA3361.</title>
        <authorList>
            <person name="Shin S.Y."/>
            <person name="Song J."/>
            <person name="Kang H."/>
        </authorList>
    </citation>
    <scope>NUCLEOTIDE SEQUENCE [LARGE SCALE GENOMIC DNA]</scope>
    <source>
        <strain evidence="2 3">HNIBRBA3361</strain>
    </source>
</reference>
<feature type="domain" description="VOC" evidence="1">
    <location>
        <begin position="1"/>
        <end position="123"/>
    </location>
</feature>
<accession>A0ABZ0PYP1</accession>
<dbReference type="Gene3D" id="3.10.180.10">
    <property type="entry name" value="2,3-Dihydroxybiphenyl 1,2-Dioxygenase, domain 1"/>
    <property type="match status" value="1"/>
</dbReference>
<evidence type="ECO:0000313" key="2">
    <source>
        <dbReference type="EMBL" id="WPC06332.1"/>
    </source>
</evidence>